<comment type="caution">
    <text evidence="1">The sequence shown here is derived from an EMBL/GenBank/DDBJ whole genome shotgun (WGS) entry which is preliminary data.</text>
</comment>
<name>A0ABR4GQX8_9EURO</name>
<keyword evidence="2" id="KW-1185">Reference proteome</keyword>
<evidence type="ECO:0000313" key="1">
    <source>
        <dbReference type="EMBL" id="KAL2800895.1"/>
    </source>
</evidence>
<sequence>MQRGRPRMIFNLKDAHIPSSPGSYIAWSTPRRDGVFWQCLKPTKKGRPRQANFVSATRFYRKMNGTEHIRYLSINQDGLFLVGFARKQFWQGIWYSPLRMKGFYGVVTGRQQIREQRRCRYWSGRAPYIA</sequence>
<gene>
    <name evidence="1" type="ORF">BJX66DRAFT_102007</name>
</gene>
<reference evidence="1 2" key="1">
    <citation type="submission" date="2024-07" db="EMBL/GenBank/DDBJ databases">
        <title>Section-level genome sequencing and comparative genomics of Aspergillus sections Usti and Cavernicolus.</title>
        <authorList>
            <consortium name="Lawrence Berkeley National Laboratory"/>
            <person name="Nybo J.L."/>
            <person name="Vesth T.C."/>
            <person name="Theobald S."/>
            <person name="Frisvad J.C."/>
            <person name="Larsen T.O."/>
            <person name="Kjaerboelling I."/>
            <person name="Rothschild-Mancinelli K."/>
            <person name="Lyhne E.K."/>
            <person name="Kogle M.E."/>
            <person name="Barry K."/>
            <person name="Clum A."/>
            <person name="Na H."/>
            <person name="Ledsgaard L."/>
            <person name="Lin J."/>
            <person name="Lipzen A."/>
            <person name="Kuo A."/>
            <person name="Riley R."/>
            <person name="Mondo S."/>
            <person name="Labutti K."/>
            <person name="Haridas S."/>
            <person name="Pangalinan J."/>
            <person name="Salamov A.A."/>
            <person name="Simmons B.A."/>
            <person name="Magnuson J.K."/>
            <person name="Chen J."/>
            <person name="Drula E."/>
            <person name="Henrissat B."/>
            <person name="Wiebenga A."/>
            <person name="Lubbers R.J."/>
            <person name="Gomes A.C."/>
            <person name="Makela M.R."/>
            <person name="Stajich J."/>
            <person name="Grigoriev I.V."/>
            <person name="Mortensen U.H."/>
            <person name="De Vries R.P."/>
            <person name="Baker S.E."/>
            <person name="Andersen M.R."/>
        </authorList>
    </citation>
    <scope>NUCLEOTIDE SEQUENCE [LARGE SCALE GENOMIC DNA]</scope>
    <source>
        <strain evidence="1 2">CBS 209.92</strain>
    </source>
</reference>
<proteinExistence type="predicted"/>
<dbReference type="Proteomes" id="UP001610563">
    <property type="component" value="Unassembled WGS sequence"/>
</dbReference>
<protein>
    <submittedName>
        <fullName evidence="1">Uncharacterized protein</fullName>
    </submittedName>
</protein>
<organism evidence="1 2">
    <name type="scientific">Aspergillus keveii</name>
    <dbReference type="NCBI Taxonomy" id="714993"/>
    <lineage>
        <taxon>Eukaryota</taxon>
        <taxon>Fungi</taxon>
        <taxon>Dikarya</taxon>
        <taxon>Ascomycota</taxon>
        <taxon>Pezizomycotina</taxon>
        <taxon>Eurotiomycetes</taxon>
        <taxon>Eurotiomycetidae</taxon>
        <taxon>Eurotiales</taxon>
        <taxon>Aspergillaceae</taxon>
        <taxon>Aspergillus</taxon>
        <taxon>Aspergillus subgen. Nidulantes</taxon>
    </lineage>
</organism>
<evidence type="ECO:0000313" key="2">
    <source>
        <dbReference type="Proteomes" id="UP001610563"/>
    </source>
</evidence>
<dbReference type="EMBL" id="JBFTWV010000002">
    <property type="protein sequence ID" value="KAL2800895.1"/>
    <property type="molecule type" value="Genomic_DNA"/>
</dbReference>
<accession>A0ABR4GQX8</accession>